<dbReference type="PANTHER" id="PTHR30061">
    <property type="entry name" value="MALTOSE-BINDING PERIPLASMIC PROTEIN"/>
    <property type="match status" value="1"/>
</dbReference>
<dbReference type="InterPro" id="IPR006059">
    <property type="entry name" value="SBP"/>
</dbReference>
<gene>
    <name evidence="5" type="ORF">FNY88_00810</name>
</gene>
<dbReference type="RefSeq" id="WP_083303817.1">
    <property type="nucleotide sequence ID" value="NZ_VKDG01000004.1"/>
</dbReference>
<evidence type="ECO:0000256" key="4">
    <source>
        <dbReference type="SAM" id="SignalP"/>
    </source>
</evidence>
<dbReference type="PROSITE" id="PS51257">
    <property type="entry name" value="PROKAR_LIPOPROTEIN"/>
    <property type="match status" value="1"/>
</dbReference>
<protein>
    <submittedName>
        <fullName evidence="5">ABC transporter substrate-binding protein</fullName>
    </submittedName>
</protein>
<keyword evidence="2" id="KW-0813">Transport</keyword>
<comment type="caution">
    <text evidence="5">The sequence shown here is derived from an EMBL/GenBank/DDBJ whole genome shotgun (WGS) entry which is preliminary data.</text>
</comment>
<dbReference type="Gene3D" id="3.40.190.10">
    <property type="entry name" value="Periplasmic binding protein-like II"/>
    <property type="match status" value="2"/>
</dbReference>
<accession>A0ABY3CZK2</accession>
<dbReference type="EMBL" id="VKDI01000001">
    <property type="protein sequence ID" value="TRX51161.1"/>
    <property type="molecule type" value="Genomic_DNA"/>
</dbReference>
<evidence type="ECO:0000256" key="3">
    <source>
        <dbReference type="ARBA" id="ARBA00022729"/>
    </source>
</evidence>
<name>A0ABY3CZK2_9CORY</name>
<evidence type="ECO:0000313" key="5">
    <source>
        <dbReference type="EMBL" id="TRX51161.1"/>
    </source>
</evidence>
<dbReference type="PANTHER" id="PTHR30061:SF50">
    <property type="entry name" value="MALTOSE_MALTODEXTRIN-BINDING PERIPLASMIC PROTEIN"/>
    <property type="match status" value="1"/>
</dbReference>
<feature type="chain" id="PRO_5045896233" evidence="4">
    <location>
        <begin position="26"/>
        <end position="444"/>
    </location>
</feature>
<feature type="signal peptide" evidence="4">
    <location>
        <begin position="1"/>
        <end position="25"/>
    </location>
</feature>
<keyword evidence="6" id="KW-1185">Reference proteome</keyword>
<evidence type="ECO:0000256" key="2">
    <source>
        <dbReference type="ARBA" id="ARBA00022448"/>
    </source>
</evidence>
<keyword evidence="3 4" id="KW-0732">Signal</keyword>
<organism evidence="5 6">
    <name type="scientific">Corynebacterium guaraldiae</name>
    <dbReference type="NCBI Taxonomy" id="3051103"/>
    <lineage>
        <taxon>Bacteria</taxon>
        <taxon>Bacillati</taxon>
        <taxon>Actinomycetota</taxon>
        <taxon>Actinomycetes</taxon>
        <taxon>Mycobacteriales</taxon>
        <taxon>Corynebacteriaceae</taxon>
        <taxon>Corynebacterium</taxon>
    </lineage>
</organism>
<comment type="similarity">
    <text evidence="1">Belongs to the bacterial solute-binding protein 1 family.</text>
</comment>
<evidence type="ECO:0000256" key="1">
    <source>
        <dbReference type="ARBA" id="ARBA00008520"/>
    </source>
</evidence>
<evidence type="ECO:0000313" key="6">
    <source>
        <dbReference type="Proteomes" id="UP000316859"/>
    </source>
</evidence>
<dbReference type="Proteomes" id="UP000316859">
    <property type="component" value="Unassembled WGS sequence"/>
</dbReference>
<reference evidence="5 6" key="1">
    <citation type="submission" date="2019-07" db="EMBL/GenBank/DDBJ databases">
        <title>Draft genome of C. aurimucosum strain 2299.</title>
        <authorList>
            <person name="Pacheco L.G.C."/>
            <person name="Aguiar E.R.G.R."/>
            <person name="Santos C.S."/>
            <person name="Rocha D.J.P.G."/>
            <person name="Sant'Anna L.O."/>
            <person name="Mattos-Guaraldi A.L."/>
            <person name="Santos L.S."/>
        </authorList>
    </citation>
    <scope>NUCLEOTIDE SEQUENCE [LARGE SCALE GENOMIC DNA]</scope>
    <source>
        <strain evidence="5 6">2299</strain>
    </source>
</reference>
<dbReference type="Pfam" id="PF13416">
    <property type="entry name" value="SBP_bac_8"/>
    <property type="match status" value="1"/>
</dbReference>
<dbReference type="CDD" id="cd14748">
    <property type="entry name" value="PBP2_UgpB"/>
    <property type="match status" value="1"/>
</dbReference>
<dbReference type="SUPFAM" id="SSF53850">
    <property type="entry name" value="Periplasmic binding protein-like II"/>
    <property type="match status" value="1"/>
</dbReference>
<sequence length="444" mass="47470">MPFSSRAKLLSVVTAVAIPAFGVTACGSSSDSVPRNEAGEIVVDFWHSSSGASGDTLQAIVDQFNSEHEGEYEIHASYQGAYEDSISKFIASVQTGHLPALMQASDIQSRFMMDSGLAIPAEDLAKENGDYDFNDLVPIVANYYTMGDKIYSMPAMVSQPVLYVNDEAFADAGINPSSLSTTEGLMEAVEKLHGKTGKAGLTFHHSGWYVEEMAAMLGNEFCTPENGTTSEKASTFRIDDPQLVDMWTTISELYKEGAIHDAGSDGSAATGAFLSQNAAIQMNSSGGYGNVAEANLDWDWSIHALPRDTDAAGAAPGGNSLWVIEEGTSKEEQTAAWEFMKFVGSDEIQKKIFDETGYLPTTTAAMDSLTDLSPQQKSLLEQYASTPVNTVTAGCHTGALNDARKSYSQAMSAIANGKDPRAEFETAQETADSAIASYNKRASK</sequence>
<proteinExistence type="inferred from homology"/>